<dbReference type="PANTHER" id="PTHR37943:SF1">
    <property type="entry name" value="PROTEIN VES"/>
    <property type="match status" value="1"/>
</dbReference>
<name>A0A1X0BB39_9MYCO</name>
<gene>
    <name evidence="1" type="ORF">BST13_02335</name>
</gene>
<evidence type="ECO:0000313" key="1">
    <source>
        <dbReference type="EMBL" id="ORA39395.1"/>
    </source>
</evidence>
<dbReference type="AlphaFoldDB" id="A0A1X0BB39"/>
<dbReference type="Gene3D" id="2.60.120.10">
    <property type="entry name" value="Jelly Rolls"/>
    <property type="match status" value="1"/>
</dbReference>
<dbReference type="InterPro" id="IPR010282">
    <property type="entry name" value="Uncharacterised_HutD/Ves"/>
</dbReference>
<organism evidence="1 2">
    <name type="scientific">Mycobacterium aquaticum</name>
    <dbReference type="NCBI Taxonomy" id="1927124"/>
    <lineage>
        <taxon>Bacteria</taxon>
        <taxon>Bacillati</taxon>
        <taxon>Actinomycetota</taxon>
        <taxon>Actinomycetes</taxon>
        <taxon>Mycobacteriales</taxon>
        <taxon>Mycobacteriaceae</taxon>
        <taxon>Mycobacterium</taxon>
    </lineage>
</organism>
<dbReference type="Pfam" id="PF05962">
    <property type="entry name" value="HutD"/>
    <property type="match status" value="1"/>
</dbReference>
<accession>A0A1X0BB39</accession>
<dbReference type="InterPro" id="IPR011051">
    <property type="entry name" value="RmlC_Cupin_sf"/>
</dbReference>
<comment type="caution">
    <text evidence="1">The sequence shown here is derived from an EMBL/GenBank/DDBJ whole genome shotgun (WGS) entry which is preliminary data.</text>
</comment>
<dbReference type="EMBL" id="MVHF01000002">
    <property type="protein sequence ID" value="ORA39395.1"/>
    <property type="molecule type" value="Genomic_DNA"/>
</dbReference>
<dbReference type="CDD" id="cd20293">
    <property type="entry name" value="cupin_HutD_N"/>
    <property type="match status" value="1"/>
</dbReference>
<sequence>MPWRNGGGVTYELARNPSCATDEFDWRISIAEVSASGAFSAFPGVDRTIMLVEGTDMVLTVDGRRHRLQPLEPFAFDGGSDTTGEVPAPTRDLNVMTRRGCATAELDVVRLRAGAEVSVGPAEPLVLVGLSGTVAVSSGAQERVELGALDALRWPGPALTMSGSGEVAVVRIRPVRR</sequence>
<dbReference type="InterPro" id="IPR014710">
    <property type="entry name" value="RmlC-like_jellyroll"/>
</dbReference>
<dbReference type="SUPFAM" id="SSF51182">
    <property type="entry name" value="RmlC-like cupins"/>
    <property type="match status" value="1"/>
</dbReference>
<dbReference type="STRING" id="1927124.BST13_02335"/>
<protein>
    <recommendedName>
        <fullName evidence="3">HutD-family protein</fullName>
    </recommendedName>
</protein>
<dbReference type="Proteomes" id="UP000192448">
    <property type="component" value="Unassembled WGS sequence"/>
</dbReference>
<keyword evidence="2" id="KW-1185">Reference proteome</keyword>
<dbReference type="PANTHER" id="PTHR37943">
    <property type="entry name" value="PROTEIN VES"/>
    <property type="match status" value="1"/>
</dbReference>
<reference evidence="1 2" key="1">
    <citation type="submission" date="2017-02" db="EMBL/GenBank/DDBJ databases">
        <title>The new phylogeny of genus Mycobacterium.</title>
        <authorList>
            <person name="Tortoli E."/>
            <person name="Trovato A."/>
            <person name="Cirillo D.M."/>
        </authorList>
    </citation>
    <scope>NUCLEOTIDE SEQUENCE [LARGE SCALE GENOMIC DNA]</scope>
    <source>
        <strain evidence="1 2">RW6</strain>
    </source>
</reference>
<proteinExistence type="predicted"/>
<evidence type="ECO:0000313" key="2">
    <source>
        <dbReference type="Proteomes" id="UP000192448"/>
    </source>
</evidence>
<evidence type="ECO:0008006" key="3">
    <source>
        <dbReference type="Google" id="ProtNLM"/>
    </source>
</evidence>